<dbReference type="Proteomes" id="UP000323454">
    <property type="component" value="Unassembled WGS sequence"/>
</dbReference>
<reference evidence="2 3" key="1">
    <citation type="submission" date="2019-09" db="EMBL/GenBank/DDBJ databases">
        <title>Goodfellowia gen. nov., a new genus of the Pseudonocardineae related to Actinoalloteichus, containing Goodfellowia coeruleoviolacea gen. nov., comb. nov. gen. nov., comb. nov.</title>
        <authorList>
            <person name="Labeda D."/>
        </authorList>
    </citation>
    <scope>NUCLEOTIDE SEQUENCE [LARGE SCALE GENOMIC DNA]</scope>
    <source>
        <strain evidence="2 3">AN110305</strain>
    </source>
</reference>
<dbReference type="OrthoDB" id="3697313at2"/>
<protein>
    <submittedName>
        <fullName evidence="2">DUF397 domain-containing protein</fullName>
    </submittedName>
</protein>
<evidence type="ECO:0000259" key="1">
    <source>
        <dbReference type="Pfam" id="PF04149"/>
    </source>
</evidence>
<comment type="caution">
    <text evidence="2">The sequence shown here is derived from an EMBL/GenBank/DDBJ whole genome shotgun (WGS) entry which is preliminary data.</text>
</comment>
<organism evidence="2 3">
    <name type="scientific">Solihabitans fulvus</name>
    <dbReference type="NCBI Taxonomy" id="1892852"/>
    <lineage>
        <taxon>Bacteria</taxon>
        <taxon>Bacillati</taxon>
        <taxon>Actinomycetota</taxon>
        <taxon>Actinomycetes</taxon>
        <taxon>Pseudonocardiales</taxon>
        <taxon>Pseudonocardiaceae</taxon>
        <taxon>Solihabitans</taxon>
    </lineage>
</organism>
<dbReference type="InterPro" id="IPR007278">
    <property type="entry name" value="DUF397"/>
</dbReference>
<name>A0A5B2X7F0_9PSEU</name>
<accession>A0A5B2X7F0</accession>
<keyword evidence="3" id="KW-1185">Reference proteome</keyword>
<dbReference type="Pfam" id="PF04149">
    <property type="entry name" value="DUF397"/>
    <property type="match status" value="1"/>
</dbReference>
<gene>
    <name evidence="2" type="ORF">F0L68_23610</name>
</gene>
<dbReference type="AlphaFoldDB" id="A0A5B2X7F0"/>
<evidence type="ECO:0000313" key="3">
    <source>
        <dbReference type="Proteomes" id="UP000323454"/>
    </source>
</evidence>
<evidence type="ECO:0000313" key="2">
    <source>
        <dbReference type="EMBL" id="KAA2258812.1"/>
    </source>
</evidence>
<reference evidence="2 3" key="2">
    <citation type="submission" date="2019-09" db="EMBL/GenBank/DDBJ databases">
        <authorList>
            <person name="Jin C."/>
        </authorList>
    </citation>
    <scope>NUCLEOTIDE SEQUENCE [LARGE SCALE GENOMIC DNA]</scope>
    <source>
        <strain evidence="2 3">AN110305</strain>
    </source>
</reference>
<proteinExistence type="predicted"/>
<sequence>MSTQQAWRKSSYSGNENNCVELVVRSADTSIRDSKQPAAGTLTFGREPFAVFLASIKAGDLHQY</sequence>
<dbReference type="EMBL" id="VUOB01000041">
    <property type="protein sequence ID" value="KAA2258812.1"/>
    <property type="molecule type" value="Genomic_DNA"/>
</dbReference>
<dbReference type="RefSeq" id="WP_149851835.1">
    <property type="nucleotide sequence ID" value="NZ_VUOB01000041.1"/>
</dbReference>
<feature type="domain" description="DUF397" evidence="1">
    <location>
        <begin position="6"/>
        <end position="57"/>
    </location>
</feature>